<dbReference type="AlphaFoldDB" id="A0A9E2BHN1"/>
<evidence type="ECO:0000313" key="2">
    <source>
        <dbReference type="EMBL" id="MBT9145760.1"/>
    </source>
</evidence>
<sequence length="214" mass="24998">MNTDKLRELWKRYPGGEGDAGTYSEKEILQMIKQRTELSLKRLNRSIYLETVAIFLALLIIVLYVFPAGNVFFFRGVQSFIILLIVFYFIFIGWLYQQINSISVVVNKLRQSLERKITLVSRFIRIYLWMNMIIAIIIFPLAIFSGYYAGLTEAHEAVLKLNFSDPTFIKLSAASVVLIIAFYPFLKWYLSRLYGRHVRDLTKCLEELTQVDEP</sequence>
<feature type="transmembrane region" description="Helical" evidence="1">
    <location>
        <begin position="126"/>
        <end position="148"/>
    </location>
</feature>
<feature type="transmembrane region" description="Helical" evidence="1">
    <location>
        <begin position="168"/>
        <end position="186"/>
    </location>
</feature>
<feature type="transmembrane region" description="Helical" evidence="1">
    <location>
        <begin position="72"/>
        <end position="96"/>
    </location>
</feature>
<keyword evidence="1" id="KW-0472">Membrane</keyword>
<accession>A0A9E2BHN1</accession>
<evidence type="ECO:0000256" key="1">
    <source>
        <dbReference type="SAM" id="Phobius"/>
    </source>
</evidence>
<protein>
    <submittedName>
        <fullName evidence="2">Uncharacterized protein</fullName>
    </submittedName>
</protein>
<dbReference type="EMBL" id="QLTW01000163">
    <property type="protein sequence ID" value="MBT9145760.1"/>
    <property type="molecule type" value="Genomic_DNA"/>
</dbReference>
<feature type="transmembrane region" description="Helical" evidence="1">
    <location>
        <begin position="47"/>
        <end position="66"/>
    </location>
</feature>
<proteinExistence type="predicted"/>
<dbReference type="Proteomes" id="UP000811545">
    <property type="component" value="Unassembled WGS sequence"/>
</dbReference>
<reference evidence="2 3" key="1">
    <citation type="journal article" date="2021" name="bioRxiv">
        <title>Unique metabolic strategies in Hadean analogues reveal hints for primordial physiology.</title>
        <authorList>
            <person name="Nobu M.K."/>
            <person name="Nakai R."/>
            <person name="Tamazawa S."/>
            <person name="Mori H."/>
            <person name="Toyoda A."/>
            <person name="Ijiri A."/>
            <person name="Suzuki S."/>
            <person name="Kurokawa K."/>
            <person name="Kamagata Y."/>
            <person name="Tamaki H."/>
        </authorList>
    </citation>
    <scope>NUCLEOTIDE SEQUENCE [LARGE SCALE GENOMIC DNA]</scope>
    <source>
        <strain evidence="2">BS525</strain>
    </source>
</reference>
<organism evidence="2 3">
    <name type="scientific">Psychracetigena formicireducens</name>
    <dbReference type="NCBI Taxonomy" id="2986056"/>
    <lineage>
        <taxon>Bacteria</taxon>
        <taxon>Bacillati</taxon>
        <taxon>Candidatus Lithacetigenota</taxon>
        <taxon>Candidatus Psychracetigena</taxon>
    </lineage>
</organism>
<keyword evidence="1" id="KW-1133">Transmembrane helix</keyword>
<comment type="caution">
    <text evidence="2">The sequence shown here is derived from an EMBL/GenBank/DDBJ whole genome shotgun (WGS) entry which is preliminary data.</text>
</comment>
<gene>
    <name evidence="2" type="ORF">DDT42_01637</name>
</gene>
<keyword evidence="1" id="KW-0812">Transmembrane</keyword>
<name>A0A9E2BHN1_PSYF1</name>
<evidence type="ECO:0000313" key="3">
    <source>
        <dbReference type="Proteomes" id="UP000811545"/>
    </source>
</evidence>